<accession>A0A0F0L2H2</accession>
<dbReference type="Proteomes" id="UP000033448">
    <property type="component" value="Unassembled WGS sequence"/>
</dbReference>
<dbReference type="PANTHER" id="PTHR10742:SF410">
    <property type="entry name" value="LYSINE-SPECIFIC HISTONE DEMETHYLASE 2"/>
    <property type="match status" value="1"/>
</dbReference>
<dbReference type="Pfam" id="PF01593">
    <property type="entry name" value="Amino_oxidase"/>
    <property type="match status" value="1"/>
</dbReference>
<dbReference type="PANTHER" id="PTHR10742">
    <property type="entry name" value="FLAVIN MONOAMINE OXIDASE"/>
    <property type="match status" value="1"/>
</dbReference>
<sequence length="406" mass="43906">MRVIVVGAGLSGMTAAWELMKAGHEPIVLEAQDRVGGRTWSHRLENGETMERGGEYIFPDEHPIRRLAAELELPIMSHGVRYARRTVNGRIITAPDRTSTLARVRNTLKEMLVDGVAGVSLESAFAESLGGDYRLHPVYRQVTTSAAADPAMVSAEAVLLYEGAGETHIEDGGRLVGGNQSLAVEIARRLGRRLRLGSPVTEVDQSPTGVEVRLADGASLDADAAVISIPLPLLGEISLGFDLPERQQRALAHRFMGVAAKLAVPLEYVDCDTALQNSEHTWWSWRSLSTDGTTRIRALSSFAGGPDALQALRVEDGPHRWVSALQAMRPELRFAGEPVLTTWVDNRWARGSYTVPGLDWQPEDADAFEAPAGRVAIAGEHTGMHQSLSGAVASGYRAAAALSRRE</sequence>
<dbReference type="EMBL" id="JYIT01000063">
    <property type="protein sequence ID" value="KJL26585.1"/>
    <property type="molecule type" value="Genomic_DNA"/>
</dbReference>
<name>A0A0F0L2H2_9MICO</name>
<dbReference type="Gene3D" id="3.50.50.60">
    <property type="entry name" value="FAD/NAD(P)-binding domain"/>
    <property type="match status" value="1"/>
</dbReference>
<dbReference type="InterPro" id="IPR002937">
    <property type="entry name" value="Amino_oxidase"/>
</dbReference>
<reference evidence="2 3" key="1">
    <citation type="submission" date="2015-02" db="EMBL/GenBank/DDBJ databases">
        <title>Draft genome sequences of ten Microbacterium spp. with emphasis on heavy metal contaminated environments.</title>
        <authorList>
            <person name="Corretto E."/>
        </authorList>
    </citation>
    <scope>NUCLEOTIDE SEQUENCE [LARGE SCALE GENOMIC DNA]</scope>
    <source>
        <strain evidence="2 3">DSM 23848</strain>
    </source>
</reference>
<evidence type="ECO:0000259" key="1">
    <source>
        <dbReference type="Pfam" id="PF01593"/>
    </source>
</evidence>
<dbReference type="EC" id="1.5.3.21" evidence="2"/>
<protein>
    <submittedName>
        <fullName evidence="2">4-methylaminobutanoate oxidase (Methylamine-forming)</fullName>
        <ecNumber evidence="2">1.5.3.21</ecNumber>
    </submittedName>
</protein>
<comment type="caution">
    <text evidence="2">The sequence shown here is derived from an EMBL/GenBank/DDBJ whole genome shotgun (WGS) entry which is preliminary data.</text>
</comment>
<gene>
    <name evidence="2" type="ORF">RL72_00917</name>
</gene>
<dbReference type="InterPro" id="IPR050281">
    <property type="entry name" value="Flavin_monoamine_oxidase"/>
</dbReference>
<organism evidence="2 3">
    <name type="scientific">Microbacterium azadirachtae</name>
    <dbReference type="NCBI Taxonomy" id="582680"/>
    <lineage>
        <taxon>Bacteria</taxon>
        <taxon>Bacillati</taxon>
        <taxon>Actinomycetota</taxon>
        <taxon>Actinomycetes</taxon>
        <taxon>Micrococcales</taxon>
        <taxon>Microbacteriaceae</taxon>
        <taxon>Microbacterium</taxon>
    </lineage>
</organism>
<dbReference type="OrthoDB" id="337830at2"/>
<dbReference type="GO" id="GO:0016491">
    <property type="term" value="F:oxidoreductase activity"/>
    <property type="evidence" value="ECO:0007669"/>
    <property type="project" value="UniProtKB-KW"/>
</dbReference>
<keyword evidence="3" id="KW-1185">Reference proteome</keyword>
<proteinExistence type="predicted"/>
<dbReference type="RefSeq" id="WP_045249655.1">
    <property type="nucleotide sequence ID" value="NZ_JYIT01000063.1"/>
</dbReference>
<dbReference type="SUPFAM" id="SSF51905">
    <property type="entry name" value="FAD/NAD(P)-binding domain"/>
    <property type="match status" value="1"/>
</dbReference>
<keyword evidence="2" id="KW-0560">Oxidoreductase</keyword>
<evidence type="ECO:0000313" key="3">
    <source>
        <dbReference type="Proteomes" id="UP000033448"/>
    </source>
</evidence>
<dbReference type="PATRIC" id="fig|582680.7.peg.950"/>
<evidence type="ECO:0000313" key="2">
    <source>
        <dbReference type="EMBL" id="KJL26585.1"/>
    </source>
</evidence>
<feature type="domain" description="Amine oxidase" evidence="1">
    <location>
        <begin position="10"/>
        <end position="402"/>
    </location>
</feature>
<dbReference type="InterPro" id="IPR036188">
    <property type="entry name" value="FAD/NAD-bd_sf"/>
</dbReference>
<dbReference type="AlphaFoldDB" id="A0A0F0L2H2"/>